<organism evidence="2">
    <name type="scientific">Roseihalotalea indica</name>
    <dbReference type="NCBI Taxonomy" id="2867963"/>
    <lineage>
        <taxon>Bacteria</taxon>
        <taxon>Pseudomonadati</taxon>
        <taxon>Bacteroidota</taxon>
        <taxon>Cytophagia</taxon>
        <taxon>Cytophagales</taxon>
        <taxon>Catalimonadaceae</taxon>
        <taxon>Roseihalotalea</taxon>
    </lineage>
</organism>
<sequence>MRRTIIFLIGFFISSLTLQAQQRPVFSQYMFNGLVLNPAYAGNQKQWVLSMVHRDQWVNIEGAPKTQSLVTHTALKDRPVGIGLIVSRDKIGIHDDYSIYGSYAYKLKLLVGTLSLGLQGGFNYTHSDFEALRRFNPLDPTLTGNVTRFSPNFGTGAFYSNSTTYAGISVPYLLNNKVYNKADVLSQAKERRYYFLTGGHVFTMNDFLKLKPSTLIRYQEGQPLGMDINMNVYLQDVVNIGGSYRSGDSMIFLFELLLNRSFSFGYAYDHTISRITSYTDGSHEFMISYKLKIGDNYCHSYF</sequence>
<dbReference type="InterPro" id="IPR019861">
    <property type="entry name" value="PorP/SprF_Bacteroidetes"/>
</dbReference>
<feature type="chain" id="PRO_5041418115" evidence="1">
    <location>
        <begin position="21"/>
        <end position="302"/>
    </location>
</feature>
<reference evidence="2" key="2">
    <citation type="journal article" date="2024" name="Antonie Van Leeuwenhoek">
        <title>Roseihalotalea indica gen. nov., sp. nov., a halophilic Bacteroidetes from mesopelagic Southwest Indian Ocean with higher carbohydrate metabolic potential.</title>
        <authorList>
            <person name="Chen B."/>
            <person name="Zhang M."/>
            <person name="Lin D."/>
            <person name="Ye J."/>
            <person name="Tang K."/>
        </authorList>
    </citation>
    <scope>NUCLEOTIDE SEQUENCE</scope>
    <source>
        <strain evidence="2">TK19036</strain>
    </source>
</reference>
<accession>A0AA49JDS7</accession>
<evidence type="ECO:0000313" key="2">
    <source>
        <dbReference type="EMBL" id="WKN36296.1"/>
    </source>
</evidence>
<proteinExistence type="predicted"/>
<dbReference type="NCBIfam" id="TIGR03519">
    <property type="entry name" value="T9SS_PorP_fam"/>
    <property type="match status" value="1"/>
</dbReference>
<reference evidence="2" key="1">
    <citation type="journal article" date="2023" name="Comput. Struct. Biotechnol. J.">
        <title>Discovery of a novel marine Bacteroidetes with a rich repertoire of carbohydrate-active enzymes.</title>
        <authorList>
            <person name="Chen B."/>
            <person name="Liu G."/>
            <person name="Chen Q."/>
            <person name="Wang H."/>
            <person name="Liu L."/>
            <person name="Tang K."/>
        </authorList>
    </citation>
    <scope>NUCLEOTIDE SEQUENCE</scope>
    <source>
        <strain evidence="2">TK19036</strain>
    </source>
</reference>
<dbReference type="Pfam" id="PF11751">
    <property type="entry name" value="PorP_SprF"/>
    <property type="match status" value="1"/>
</dbReference>
<dbReference type="AlphaFoldDB" id="A0AA49JDS7"/>
<feature type="signal peptide" evidence="1">
    <location>
        <begin position="1"/>
        <end position="20"/>
    </location>
</feature>
<gene>
    <name evidence="2" type="ORF">K4G66_28440</name>
</gene>
<keyword evidence="1" id="KW-0732">Signal</keyword>
<protein>
    <submittedName>
        <fullName evidence="2">Type IX secretion system membrane protein PorP/SprF</fullName>
    </submittedName>
</protein>
<evidence type="ECO:0000256" key="1">
    <source>
        <dbReference type="SAM" id="SignalP"/>
    </source>
</evidence>
<name>A0AA49JDS7_9BACT</name>
<dbReference type="EMBL" id="CP120682">
    <property type="protein sequence ID" value="WKN36296.1"/>
    <property type="molecule type" value="Genomic_DNA"/>
</dbReference>